<organism evidence="2 3">
    <name type="scientific">Exiguobacterium aurantiacum</name>
    <dbReference type="NCBI Taxonomy" id="33987"/>
    <lineage>
        <taxon>Bacteria</taxon>
        <taxon>Bacillati</taxon>
        <taxon>Bacillota</taxon>
        <taxon>Bacilli</taxon>
        <taxon>Bacillales</taxon>
        <taxon>Bacillales Family XII. Incertae Sedis</taxon>
        <taxon>Exiguobacterium</taxon>
    </lineage>
</organism>
<dbReference type="RefSeq" id="WP_255177075.1">
    <property type="nucleotide sequence ID" value="NZ_CP101462.1"/>
</dbReference>
<keyword evidence="1" id="KW-0812">Transmembrane</keyword>
<evidence type="ECO:0000313" key="3">
    <source>
        <dbReference type="Proteomes" id="UP001060325"/>
    </source>
</evidence>
<feature type="transmembrane region" description="Helical" evidence="1">
    <location>
        <begin position="104"/>
        <end position="121"/>
    </location>
</feature>
<accession>A0ABY5FLS2</accession>
<reference evidence="2" key="1">
    <citation type="submission" date="2022-07" db="EMBL/GenBank/DDBJ databases">
        <title>Complete genome of CX2.</title>
        <authorList>
            <person name="Cao G."/>
        </authorList>
    </citation>
    <scope>NUCLEOTIDE SEQUENCE</scope>
    <source>
        <strain evidence="2">CX2</strain>
    </source>
</reference>
<name>A0ABY5FLS2_9BACL</name>
<evidence type="ECO:0008006" key="4">
    <source>
        <dbReference type="Google" id="ProtNLM"/>
    </source>
</evidence>
<dbReference type="Proteomes" id="UP001060325">
    <property type="component" value="Chromosome"/>
</dbReference>
<feature type="transmembrane region" description="Helical" evidence="1">
    <location>
        <begin position="18"/>
        <end position="35"/>
    </location>
</feature>
<keyword evidence="1" id="KW-1133">Transmembrane helix</keyword>
<proteinExistence type="predicted"/>
<gene>
    <name evidence="2" type="ORF">NMQ00_13385</name>
</gene>
<protein>
    <recommendedName>
        <fullName evidence="4">Transmembrane protein (PGPGW)</fullName>
    </recommendedName>
</protein>
<sequence>MDRQFDISLERAKQFERLFGWPILFIFLISLVVMLWTQATWVIPVMLVVSMGMAYKGYMEYRVVRHFAEHQAVVQVLRYRLVDCWIRAASLFALFIPLYVNEGAFILTGGVVALWNLTGSYREKKWKQRIDLHQPQLLTYSDILEKEKDSWNYHQE</sequence>
<dbReference type="EMBL" id="CP101462">
    <property type="protein sequence ID" value="UTT42506.1"/>
    <property type="molecule type" value="Genomic_DNA"/>
</dbReference>
<keyword evidence="1" id="KW-0472">Membrane</keyword>
<evidence type="ECO:0000313" key="2">
    <source>
        <dbReference type="EMBL" id="UTT42506.1"/>
    </source>
</evidence>
<keyword evidence="3" id="KW-1185">Reference proteome</keyword>
<evidence type="ECO:0000256" key="1">
    <source>
        <dbReference type="SAM" id="Phobius"/>
    </source>
</evidence>